<evidence type="ECO:0000313" key="2">
    <source>
        <dbReference type="EMBL" id="TMQ76805.1"/>
    </source>
</evidence>
<dbReference type="OrthoDB" id="9811177at2"/>
<dbReference type="InterPro" id="IPR002725">
    <property type="entry name" value="YgjP-like_metallopeptidase"/>
</dbReference>
<organism evidence="2 3">
    <name type="scientific">Candidatus Accumulibacter phosphatis</name>
    <dbReference type="NCBI Taxonomy" id="327160"/>
    <lineage>
        <taxon>Bacteria</taxon>
        <taxon>Pseudomonadati</taxon>
        <taxon>Pseudomonadota</taxon>
        <taxon>Betaproteobacteria</taxon>
        <taxon>Candidatus Accumulibacter</taxon>
    </lineage>
</organism>
<dbReference type="AlphaFoldDB" id="A0A5S4ENC9"/>
<keyword evidence="2" id="KW-0378">Hydrolase</keyword>
<dbReference type="GO" id="GO:0016787">
    <property type="term" value="F:hydrolase activity"/>
    <property type="evidence" value="ECO:0007669"/>
    <property type="project" value="UniProtKB-KW"/>
</dbReference>
<evidence type="ECO:0000313" key="3">
    <source>
        <dbReference type="Proteomes" id="UP000306324"/>
    </source>
</evidence>
<dbReference type="PANTHER" id="PTHR30399:SF1">
    <property type="entry name" value="UTP PYROPHOSPHATASE"/>
    <property type="match status" value="1"/>
</dbReference>
<protein>
    <submittedName>
        <fullName evidence="2">Putative metal-dependent hydrolase</fullName>
    </submittedName>
</protein>
<dbReference type="InterPro" id="IPR053136">
    <property type="entry name" value="UTP_pyrophosphatase-like"/>
</dbReference>
<accession>A0A5S4ENC9</accession>
<comment type="caution">
    <text evidence="2">The sequence shown here is derived from an EMBL/GenBank/DDBJ whole genome shotgun (WGS) entry which is preliminary data.</text>
</comment>
<reference evidence="2 3" key="1">
    <citation type="submission" date="2019-04" db="EMBL/GenBank/DDBJ databases">
        <title>A novel phosphate-accumulating bacterium identified in bioreactor for phosphate removal from wastewater.</title>
        <authorList>
            <person name="Kotlyarov R.Y."/>
            <person name="Beletsky A.V."/>
            <person name="Kallistova A.Y."/>
            <person name="Dorofeev A.G."/>
            <person name="Nikolaev Y.Y."/>
            <person name="Pimenov N.V."/>
            <person name="Ravin N.V."/>
            <person name="Mardanov A.V."/>
        </authorList>
    </citation>
    <scope>NUCLEOTIDE SEQUENCE [LARGE SCALE GENOMIC DNA]</scope>
    <source>
        <strain evidence="2 3">Bin19</strain>
    </source>
</reference>
<sequence length="247" mass="28538">MVTQIELGDVVLEVLKKDIRNIHLSVYPPTGRVRLVVPERMKLDTIRLFAISKLAWIRQQQKKLREQERESRREFIDRESHHVWGRRVLMKLVEADEPATVQLRHSTLLLTVRPGTDEAGRKAIVANWYRQILKAEVAPLIAAWGPRLEVEVSGFYVQQMKTKWGSCNPSACTIRLNTELAKKPKECLEYVVVHEMLHLLEPTHSDRFMALLGLHYPTWRESRAMLNELPLADWPGVSPTELDQPTG</sequence>
<keyword evidence="3" id="KW-1185">Reference proteome</keyword>
<dbReference type="Gene3D" id="3.30.2010.10">
    <property type="entry name" value="Metalloproteases ('zincins'), catalytic domain"/>
    <property type="match status" value="1"/>
</dbReference>
<gene>
    <name evidence="2" type="ORF">ACCUM_3937</name>
</gene>
<dbReference type="Proteomes" id="UP000306324">
    <property type="component" value="Unassembled WGS sequence"/>
</dbReference>
<dbReference type="CDD" id="cd07344">
    <property type="entry name" value="M48_yhfN_like"/>
    <property type="match status" value="1"/>
</dbReference>
<evidence type="ECO:0000259" key="1">
    <source>
        <dbReference type="Pfam" id="PF01863"/>
    </source>
</evidence>
<proteinExistence type="predicted"/>
<dbReference type="PANTHER" id="PTHR30399">
    <property type="entry name" value="UNCHARACTERIZED PROTEIN YGJP"/>
    <property type="match status" value="1"/>
</dbReference>
<feature type="domain" description="YgjP-like metallopeptidase" evidence="1">
    <location>
        <begin position="24"/>
        <end position="228"/>
    </location>
</feature>
<dbReference type="Pfam" id="PF01863">
    <property type="entry name" value="YgjP-like"/>
    <property type="match status" value="1"/>
</dbReference>
<name>A0A5S4ENC9_9PROT</name>
<dbReference type="EMBL" id="SWAD01000040">
    <property type="protein sequence ID" value="TMQ76805.1"/>
    <property type="molecule type" value="Genomic_DNA"/>
</dbReference>
<dbReference type="RefSeq" id="WP_138678108.1">
    <property type="nucleotide sequence ID" value="NZ_SWAD01000040.1"/>
</dbReference>